<name>A0A198GD83_9GAMM</name>
<evidence type="ECO:0000313" key="2">
    <source>
        <dbReference type="Proteomes" id="UP000094023"/>
    </source>
</evidence>
<gene>
    <name evidence="1" type="ORF">M983_0760</name>
</gene>
<dbReference type="Proteomes" id="UP000094023">
    <property type="component" value="Unassembled WGS sequence"/>
</dbReference>
<evidence type="ECO:0000313" key="1">
    <source>
        <dbReference type="EMBL" id="OAT35053.1"/>
    </source>
</evidence>
<keyword evidence="2" id="KW-1185">Reference proteome</keyword>
<protein>
    <submittedName>
        <fullName evidence="1">Uncharacterized protein</fullName>
    </submittedName>
</protein>
<reference evidence="1 2" key="1">
    <citation type="submission" date="2016-04" db="EMBL/GenBank/DDBJ databases">
        <title>ATOL: Assembling a taxonomically balanced genome-scale reconstruction of the evolutionary history of the Enterobacteriaceae.</title>
        <authorList>
            <person name="Plunkett G.III."/>
            <person name="Neeno-Eckwall E.C."/>
            <person name="Glasner J.D."/>
            <person name="Perna N.T."/>
        </authorList>
    </citation>
    <scope>NUCLEOTIDE SEQUENCE [LARGE SCALE GENOMIC DNA]</scope>
    <source>
        <strain evidence="1 2">ATCC 19692</strain>
    </source>
</reference>
<organism evidence="1 2">
    <name type="scientific">Proteus myxofaciens ATCC 19692</name>
    <dbReference type="NCBI Taxonomy" id="1354337"/>
    <lineage>
        <taxon>Bacteria</taxon>
        <taxon>Pseudomonadati</taxon>
        <taxon>Pseudomonadota</taxon>
        <taxon>Gammaproteobacteria</taxon>
        <taxon>Enterobacterales</taxon>
        <taxon>Morganellaceae</taxon>
        <taxon>Proteus</taxon>
    </lineage>
</organism>
<proteinExistence type="predicted"/>
<sequence>MCWDAEIRVLISIILSLAVIKLSANIIQHGGVDVVRLTIDGLDKFLGFEFFESSEGAVGAQQLFTEVAFNGGDVVRRITATFGEYV</sequence>
<accession>A0A198GD83</accession>
<dbReference type="EMBL" id="LXEN01000032">
    <property type="protein sequence ID" value="OAT35053.1"/>
    <property type="molecule type" value="Genomic_DNA"/>
</dbReference>
<comment type="caution">
    <text evidence="1">The sequence shown here is derived from an EMBL/GenBank/DDBJ whole genome shotgun (WGS) entry which is preliminary data.</text>
</comment>
<dbReference type="AlphaFoldDB" id="A0A198GD83"/>